<evidence type="ECO:0000313" key="2">
    <source>
        <dbReference type="WBParaSite" id="nRc.2.0.1.t07713-RA"/>
    </source>
</evidence>
<keyword evidence="1" id="KW-1185">Reference proteome</keyword>
<dbReference type="AlphaFoldDB" id="A0A915I0S0"/>
<name>A0A915I0S0_ROMCU</name>
<reference evidence="2" key="1">
    <citation type="submission" date="2022-11" db="UniProtKB">
        <authorList>
            <consortium name="WormBaseParasite"/>
        </authorList>
    </citation>
    <scope>IDENTIFICATION</scope>
</reference>
<evidence type="ECO:0000313" key="1">
    <source>
        <dbReference type="Proteomes" id="UP000887565"/>
    </source>
</evidence>
<proteinExistence type="predicted"/>
<sequence>MGHKDLCLKENQMAMAQIDHQNMNSCRHEAVGTVGKEAESSSQLHSSLVIVFLAGVRSLIKVQFDRFVHFELHLDQNVPNGIDFRMSEEFGADNELILIIMVKNDTFDQMVAEWGSHCDDNGTMSNDGGTISNL</sequence>
<dbReference type="WBParaSite" id="nRc.2.0.1.t07713-RA">
    <property type="protein sequence ID" value="nRc.2.0.1.t07713-RA"/>
    <property type="gene ID" value="nRc.2.0.1.g07713"/>
</dbReference>
<accession>A0A915I0S0</accession>
<organism evidence="1 2">
    <name type="scientific">Romanomermis culicivorax</name>
    <name type="common">Nematode worm</name>
    <dbReference type="NCBI Taxonomy" id="13658"/>
    <lineage>
        <taxon>Eukaryota</taxon>
        <taxon>Metazoa</taxon>
        <taxon>Ecdysozoa</taxon>
        <taxon>Nematoda</taxon>
        <taxon>Enoplea</taxon>
        <taxon>Dorylaimia</taxon>
        <taxon>Mermithida</taxon>
        <taxon>Mermithoidea</taxon>
        <taxon>Mermithidae</taxon>
        <taxon>Romanomermis</taxon>
    </lineage>
</organism>
<dbReference type="Proteomes" id="UP000887565">
    <property type="component" value="Unplaced"/>
</dbReference>
<protein>
    <submittedName>
        <fullName evidence="2">Uncharacterized protein</fullName>
    </submittedName>
</protein>